<dbReference type="EMBL" id="JAUSTZ010000013">
    <property type="protein sequence ID" value="MDQ0228005.1"/>
    <property type="molecule type" value="Genomic_DNA"/>
</dbReference>
<dbReference type="PANTHER" id="PTHR43649:SF11">
    <property type="entry name" value="ABC TRANSPORTER SUBSTRATE-BINDING PROTEIN YESO-RELATED"/>
    <property type="match status" value="1"/>
</dbReference>
<dbReference type="InterPro" id="IPR050490">
    <property type="entry name" value="Bact_solute-bd_prot1"/>
</dbReference>
<dbReference type="Proteomes" id="UP001232245">
    <property type="component" value="Unassembled WGS sequence"/>
</dbReference>
<protein>
    <submittedName>
        <fullName evidence="2">Multiple sugar transport system substrate-binding protein</fullName>
    </submittedName>
</protein>
<dbReference type="PANTHER" id="PTHR43649">
    <property type="entry name" value="ARABINOSE-BINDING PROTEIN-RELATED"/>
    <property type="match status" value="1"/>
</dbReference>
<organism evidence="2 3">
    <name type="scientific">Metabacillus niabensis</name>
    <dbReference type="NCBI Taxonomy" id="324854"/>
    <lineage>
        <taxon>Bacteria</taxon>
        <taxon>Bacillati</taxon>
        <taxon>Bacillota</taxon>
        <taxon>Bacilli</taxon>
        <taxon>Bacillales</taxon>
        <taxon>Bacillaceae</taxon>
        <taxon>Metabacillus</taxon>
    </lineage>
</organism>
<name>A0ABT9Z9R7_9BACI</name>
<dbReference type="SUPFAM" id="SSF53850">
    <property type="entry name" value="Periplasmic binding protein-like II"/>
    <property type="match status" value="1"/>
</dbReference>
<dbReference type="Pfam" id="PF01547">
    <property type="entry name" value="SBP_bac_1"/>
    <property type="match status" value="1"/>
</dbReference>
<keyword evidence="3" id="KW-1185">Reference proteome</keyword>
<keyword evidence="2" id="KW-0813">Transport</keyword>
<keyword evidence="1" id="KW-0732">Signal</keyword>
<evidence type="ECO:0000313" key="3">
    <source>
        <dbReference type="Proteomes" id="UP001232245"/>
    </source>
</evidence>
<dbReference type="PROSITE" id="PS51257">
    <property type="entry name" value="PROKAR_LIPOPROTEIN"/>
    <property type="match status" value="1"/>
</dbReference>
<dbReference type="InterPro" id="IPR006059">
    <property type="entry name" value="SBP"/>
</dbReference>
<evidence type="ECO:0000313" key="2">
    <source>
        <dbReference type="EMBL" id="MDQ0228005.1"/>
    </source>
</evidence>
<accession>A0ABT9Z9R7</accession>
<dbReference type="Gene3D" id="3.40.190.10">
    <property type="entry name" value="Periplasmic binding protein-like II"/>
    <property type="match status" value="2"/>
</dbReference>
<sequence length="434" mass="49595">MKKFFLILLVYVLLSTTTSCSFNNQSTLNYDKNAEDKITIRVAWWGTQPRNEYTTKIIELYEQRNPNVNIESEFEDWDNYWNMLEPMAAANQLPDVIQMDIAFLAQYGEKGLLEDLTYYIENDIIDSSNIQQSVLNSGKISDELYGFTIGINALSVISNDELLEKAQVEIDDRNWTWEDMVQIAMKIKMKAGVYGSNGMNPPDIFFPYYLRTKGEQFYKEDGTGLAYTNDQLFVDYFKLQLRLIEEGAFPTPDIGMTVRGIEEDFIVKGTSAITWNYSNQLLAFDQITDSPLSLHLPPENDRQKALFLKPSMMLSIPKTSKVKVEAAKFIDFLVNNIEANKMMNGERGIPVSSKVVEAIKPELSKSELKIMEYVEETTKLTDDFYSPDPIGSAEVMEVLTDISDQILLKKITPEEGAKSFRKKAEEILKLNNKS</sequence>
<evidence type="ECO:0000256" key="1">
    <source>
        <dbReference type="SAM" id="SignalP"/>
    </source>
</evidence>
<feature type="signal peptide" evidence="1">
    <location>
        <begin position="1"/>
        <end position="21"/>
    </location>
</feature>
<feature type="chain" id="PRO_5046352590" evidence="1">
    <location>
        <begin position="22"/>
        <end position="434"/>
    </location>
</feature>
<keyword evidence="2" id="KW-0762">Sugar transport</keyword>
<comment type="caution">
    <text evidence="2">The sequence shown here is derived from an EMBL/GenBank/DDBJ whole genome shotgun (WGS) entry which is preliminary data.</text>
</comment>
<gene>
    <name evidence="2" type="ORF">J2S02_004369</name>
</gene>
<reference evidence="2 3" key="1">
    <citation type="submission" date="2023-07" db="EMBL/GenBank/DDBJ databases">
        <title>Genomic Encyclopedia of Type Strains, Phase IV (KMG-IV): sequencing the most valuable type-strain genomes for metagenomic binning, comparative biology and taxonomic classification.</title>
        <authorList>
            <person name="Goeker M."/>
        </authorList>
    </citation>
    <scope>NUCLEOTIDE SEQUENCE [LARGE SCALE GENOMIC DNA]</scope>
    <source>
        <strain evidence="2 3">DSM 17723</strain>
    </source>
</reference>
<proteinExistence type="predicted"/>